<dbReference type="Gene3D" id="1.20.1250.20">
    <property type="entry name" value="MFS general substrate transporter like domains"/>
    <property type="match status" value="1"/>
</dbReference>
<gene>
    <name evidence="7" type="ORF">JOF53_003207</name>
</gene>
<evidence type="ECO:0000256" key="3">
    <source>
        <dbReference type="ARBA" id="ARBA00022989"/>
    </source>
</evidence>
<feature type="transmembrane region" description="Helical" evidence="5">
    <location>
        <begin position="61"/>
        <end position="81"/>
    </location>
</feature>
<evidence type="ECO:0000313" key="7">
    <source>
        <dbReference type="EMBL" id="MBP2474335.1"/>
    </source>
</evidence>
<keyword evidence="2 5" id="KW-0812">Transmembrane</keyword>
<dbReference type="SUPFAM" id="SSF103473">
    <property type="entry name" value="MFS general substrate transporter"/>
    <property type="match status" value="1"/>
</dbReference>
<organism evidence="7 8">
    <name type="scientific">Crossiella equi</name>
    <dbReference type="NCBI Taxonomy" id="130796"/>
    <lineage>
        <taxon>Bacteria</taxon>
        <taxon>Bacillati</taxon>
        <taxon>Actinomycetota</taxon>
        <taxon>Actinomycetes</taxon>
        <taxon>Pseudonocardiales</taxon>
        <taxon>Pseudonocardiaceae</taxon>
        <taxon>Crossiella</taxon>
    </lineage>
</organism>
<dbReference type="Pfam" id="PF00083">
    <property type="entry name" value="Sugar_tr"/>
    <property type="match status" value="1"/>
</dbReference>
<proteinExistence type="predicted"/>
<feature type="transmembrane region" description="Helical" evidence="5">
    <location>
        <begin position="93"/>
        <end position="112"/>
    </location>
</feature>
<feature type="transmembrane region" description="Helical" evidence="5">
    <location>
        <begin position="25"/>
        <end position="49"/>
    </location>
</feature>
<reference evidence="7 8" key="1">
    <citation type="submission" date="2021-03" db="EMBL/GenBank/DDBJ databases">
        <title>Sequencing the genomes of 1000 actinobacteria strains.</title>
        <authorList>
            <person name="Klenk H.-P."/>
        </authorList>
    </citation>
    <scope>NUCLEOTIDE SEQUENCE [LARGE SCALE GENOMIC DNA]</scope>
    <source>
        <strain evidence="7 8">DSM 44580</strain>
    </source>
</reference>
<dbReference type="InterPro" id="IPR020846">
    <property type="entry name" value="MFS_dom"/>
</dbReference>
<feature type="transmembrane region" description="Helical" evidence="5">
    <location>
        <begin position="287"/>
        <end position="305"/>
    </location>
</feature>
<evidence type="ECO:0000256" key="2">
    <source>
        <dbReference type="ARBA" id="ARBA00022692"/>
    </source>
</evidence>
<dbReference type="Proteomes" id="UP001519363">
    <property type="component" value="Unassembled WGS sequence"/>
</dbReference>
<keyword evidence="8" id="KW-1185">Reference proteome</keyword>
<keyword evidence="3 5" id="KW-1133">Transmembrane helix</keyword>
<feature type="transmembrane region" description="Helical" evidence="5">
    <location>
        <begin position="380"/>
        <end position="398"/>
    </location>
</feature>
<dbReference type="PANTHER" id="PTHR23508:SF10">
    <property type="entry name" value="CARBOXYLIC ACID TRANSPORTER PROTEIN HOMOLOG"/>
    <property type="match status" value="1"/>
</dbReference>
<feature type="transmembrane region" description="Helical" evidence="5">
    <location>
        <begin position="341"/>
        <end position="359"/>
    </location>
</feature>
<evidence type="ECO:0000313" key="8">
    <source>
        <dbReference type="Proteomes" id="UP001519363"/>
    </source>
</evidence>
<comment type="caution">
    <text evidence="7">The sequence shown here is derived from an EMBL/GenBank/DDBJ whole genome shotgun (WGS) entry which is preliminary data.</text>
</comment>
<evidence type="ECO:0000256" key="1">
    <source>
        <dbReference type="ARBA" id="ARBA00004651"/>
    </source>
</evidence>
<accession>A0ABS5ACM7</accession>
<feature type="transmembrane region" description="Helical" evidence="5">
    <location>
        <begin position="179"/>
        <end position="198"/>
    </location>
</feature>
<feature type="transmembrane region" description="Helical" evidence="5">
    <location>
        <begin position="118"/>
        <end position="140"/>
    </location>
</feature>
<keyword evidence="4 5" id="KW-0472">Membrane</keyword>
<dbReference type="EMBL" id="JAGIOO010000001">
    <property type="protein sequence ID" value="MBP2474335.1"/>
    <property type="molecule type" value="Genomic_DNA"/>
</dbReference>
<evidence type="ECO:0000256" key="4">
    <source>
        <dbReference type="ARBA" id="ARBA00023136"/>
    </source>
</evidence>
<comment type="subcellular location">
    <subcellularLocation>
        <location evidence="1">Cell membrane</location>
        <topology evidence="1">Multi-pass membrane protein</topology>
    </subcellularLocation>
</comment>
<dbReference type="InterPro" id="IPR036259">
    <property type="entry name" value="MFS_trans_sf"/>
</dbReference>
<dbReference type="RefSeq" id="WP_086786953.1">
    <property type="nucleotide sequence ID" value="NZ_JAGIOO010000001.1"/>
</dbReference>
<protein>
    <submittedName>
        <fullName evidence="7">MFS transporter</fullName>
    </submittedName>
</protein>
<feature type="domain" description="Major facilitator superfamily (MFS) profile" evidence="6">
    <location>
        <begin position="27"/>
        <end position="430"/>
    </location>
</feature>
<feature type="transmembrane region" description="Helical" evidence="5">
    <location>
        <begin position="317"/>
        <end position="335"/>
    </location>
</feature>
<feature type="transmembrane region" description="Helical" evidence="5">
    <location>
        <begin position="248"/>
        <end position="267"/>
    </location>
</feature>
<evidence type="ECO:0000256" key="5">
    <source>
        <dbReference type="SAM" id="Phobius"/>
    </source>
</evidence>
<dbReference type="PROSITE" id="PS50850">
    <property type="entry name" value="MFS"/>
    <property type="match status" value="1"/>
</dbReference>
<sequence>MSTAEPLATPVGAAFDRMPFTRRHWALAAALFGAFVLDSWEVVSLVYVQGDLKASLGLDDAQVGLVLSALSFGMIPGAFLWGPVADRIGRGRACTVSMLAYAVLAALCSFAPDATVLVGLRVLAGLAFAGVYTITFPYFLELMPTKHRGAAAVVLSMGWPVGLLLAIGASALIRDWSLQLLVAAAAVGAWAFVLRAVVPESPYWLVARGQHERARQVLHTLASPDADAELTTGGGRVGNPLDLFRGGLARVAVPALLINFTFAWGYWGLQNWLPTLVQQRGLSLDGSLAFAALSAVMMIPGYLSASWLTARHGRRPVFLAYVVLACVGGFVFAAADSPAQLYLGNFTLAFFSLGAWGVWNTWNGEFYPTAARGTGASASVGVQLLASAVAPSVIGVLLAQTSGFTPIMLIINAFLAVTALLALLLPETEGTSLR</sequence>
<name>A0ABS5ACM7_9PSEU</name>
<feature type="transmembrane region" description="Helical" evidence="5">
    <location>
        <begin position="404"/>
        <end position="425"/>
    </location>
</feature>
<dbReference type="PANTHER" id="PTHR23508">
    <property type="entry name" value="CARBOXYLIC ACID TRANSPORTER PROTEIN HOMOLOG"/>
    <property type="match status" value="1"/>
</dbReference>
<evidence type="ECO:0000259" key="6">
    <source>
        <dbReference type="PROSITE" id="PS50850"/>
    </source>
</evidence>
<dbReference type="InterPro" id="IPR005828">
    <property type="entry name" value="MFS_sugar_transport-like"/>
</dbReference>
<feature type="transmembrane region" description="Helical" evidence="5">
    <location>
        <begin position="152"/>
        <end position="173"/>
    </location>
</feature>